<gene>
    <name evidence="3" type="ORF">Tco_0838827</name>
</gene>
<proteinExistence type="predicted"/>
<keyword evidence="4" id="KW-1185">Reference proteome</keyword>
<reference evidence="3" key="1">
    <citation type="journal article" date="2022" name="Int. J. Mol. Sci.">
        <title>Draft Genome of Tanacetum Coccineum: Genomic Comparison of Closely Related Tanacetum-Family Plants.</title>
        <authorList>
            <person name="Yamashiro T."/>
            <person name="Shiraishi A."/>
            <person name="Nakayama K."/>
            <person name="Satake H."/>
        </authorList>
    </citation>
    <scope>NUCLEOTIDE SEQUENCE</scope>
</reference>
<name>A0ABQ5ANX3_9ASTR</name>
<dbReference type="Pfam" id="PF25597">
    <property type="entry name" value="SH3_retrovirus"/>
    <property type="match status" value="1"/>
</dbReference>
<feature type="compositionally biased region" description="Polar residues" evidence="1">
    <location>
        <begin position="145"/>
        <end position="163"/>
    </location>
</feature>
<sequence length="213" mass="23181">MNDSENLGKLESKYDIGIFIGYAPTKKAFRIYNRRTRRIIEIINVYFHELTVMASEHSSSGPAVYEMTPATISSGLVPNPPPLTLFVPPSRTDWDILFQPLFDELLTPPLSVDHPTPKVIALISEAVASEPAASTGSPSSTTVSQDSPSPSNSQTTPKTQSLVIPNDVEEDNHDLDVAYMNNDSFFGIPIPENHSEASSSSDVIPTVMHTVAP</sequence>
<organism evidence="3 4">
    <name type="scientific">Tanacetum coccineum</name>
    <dbReference type="NCBI Taxonomy" id="301880"/>
    <lineage>
        <taxon>Eukaryota</taxon>
        <taxon>Viridiplantae</taxon>
        <taxon>Streptophyta</taxon>
        <taxon>Embryophyta</taxon>
        <taxon>Tracheophyta</taxon>
        <taxon>Spermatophyta</taxon>
        <taxon>Magnoliopsida</taxon>
        <taxon>eudicotyledons</taxon>
        <taxon>Gunneridae</taxon>
        <taxon>Pentapetalae</taxon>
        <taxon>asterids</taxon>
        <taxon>campanulids</taxon>
        <taxon>Asterales</taxon>
        <taxon>Asteraceae</taxon>
        <taxon>Asteroideae</taxon>
        <taxon>Anthemideae</taxon>
        <taxon>Anthemidinae</taxon>
        <taxon>Tanacetum</taxon>
    </lineage>
</organism>
<dbReference type="InterPro" id="IPR057670">
    <property type="entry name" value="SH3_retrovirus"/>
</dbReference>
<evidence type="ECO:0000259" key="2">
    <source>
        <dbReference type="Pfam" id="PF25597"/>
    </source>
</evidence>
<accession>A0ABQ5ANX3</accession>
<comment type="caution">
    <text evidence="3">The sequence shown here is derived from an EMBL/GenBank/DDBJ whole genome shotgun (WGS) entry which is preliminary data.</text>
</comment>
<dbReference type="Proteomes" id="UP001151760">
    <property type="component" value="Unassembled WGS sequence"/>
</dbReference>
<feature type="compositionally biased region" description="Low complexity" evidence="1">
    <location>
        <begin position="130"/>
        <end position="144"/>
    </location>
</feature>
<evidence type="ECO:0000313" key="3">
    <source>
        <dbReference type="EMBL" id="GJT04365.1"/>
    </source>
</evidence>
<evidence type="ECO:0000256" key="1">
    <source>
        <dbReference type="SAM" id="MobiDB-lite"/>
    </source>
</evidence>
<feature type="region of interest" description="Disordered" evidence="1">
    <location>
        <begin position="130"/>
        <end position="163"/>
    </location>
</feature>
<protein>
    <recommendedName>
        <fullName evidence="2">Retroviral polymerase SH3-like domain-containing protein</fullName>
    </recommendedName>
</protein>
<evidence type="ECO:0000313" key="4">
    <source>
        <dbReference type="Proteomes" id="UP001151760"/>
    </source>
</evidence>
<feature type="domain" description="Retroviral polymerase SH3-like" evidence="2">
    <location>
        <begin position="4"/>
        <end position="55"/>
    </location>
</feature>
<dbReference type="EMBL" id="BQNB010012503">
    <property type="protein sequence ID" value="GJT04365.1"/>
    <property type="molecule type" value="Genomic_DNA"/>
</dbReference>
<reference evidence="3" key="2">
    <citation type="submission" date="2022-01" db="EMBL/GenBank/DDBJ databases">
        <authorList>
            <person name="Yamashiro T."/>
            <person name="Shiraishi A."/>
            <person name="Satake H."/>
            <person name="Nakayama K."/>
        </authorList>
    </citation>
    <scope>NUCLEOTIDE SEQUENCE</scope>
</reference>